<dbReference type="Pfam" id="PF13039">
    <property type="entry name" value="DUF3900"/>
    <property type="match status" value="1"/>
</dbReference>
<name>A0A9X7AV12_BACTU</name>
<accession>A0A9X7AV12</accession>
<feature type="non-terminal residue" evidence="2">
    <location>
        <position position="1"/>
    </location>
</feature>
<dbReference type="RefSeq" id="WP_141544982.1">
    <property type="nucleotide sequence ID" value="NZ_NVCU01000343.1"/>
</dbReference>
<evidence type="ECO:0000259" key="1">
    <source>
        <dbReference type="Pfam" id="PF13037"/>
    </source>
</evidence>
<proteinExistence type="predicted"/>
<sequence length="181" mass="21143">PEEGMVEVGELKIHQASHARYFEDFLKFVEYERSMPEIMKTQVMDMVYDQIEDVFEEGTEEREQFDQAMEVWAASPKREIMEQFSTEEVMEATAQIVEHAPEVELKLKADHISVKALLADFGDQIHIAKVNDRYVLMIEADTLTFEKGFSPIEFLKPDELQDVIERIENKQQYSYDPNGIE</sequence>
<gene>
    <name evidence="2" type="ORF">COK81_28065</name>
</gene>
<dbReference type="AlphaFoldDB" id="A0A9X7AV12"/>
<protein>
    <recommendedName>
        <fullName evidence="1">DUF3898 domain-containing protein</fullName>
    </recommendedName>
</protein>
<dbReference type="InterPro" id="IPR025006">
    <property type="entry name" value="DUF3900"/>
</dbReference>
<comment type="caution">
    <text evidence="2">The sequence shown here is derived from an EMBL/GenBank/DDBJ whole genome shotgun (WGS) entry which is preliminary data.</text>
</comment>
<reference evidence="2 3" key="1">
    <citation type="submission" date="2017-09" db="EMBL/GenBank/DDBJ databases">
        <title>Large-scale bioinformatics analysis of Bacillus genomes uncovers conserved roles of natural products in bacterial physiology.</title>
        <authorList>
            <consortium name="Agbiome Team Llc"/>
            <person name="Bleich R.M."/>
            <person name="Grubbs K.J."/>
            <person name="Santa Maria K.C."/>
            <person name="Allen S.E."/>
            <person name="Farag S."/>
            <person name="Shank E.A."/>
            <person name="Bowers A."/>
        </authorList>
    </citation>
    <scope>NUCLEOTIDE SEQUENCE [LARGE SCALE GENOMIC DNA]</scope>
    <source>
        <strain evidence="2 3">AFS064137</strain>
    </source>
</reference>
<evidence type="ECO:0000313" key="2">
    <source>
        <dbReference type="EMBL" id="PFT78152.1"/>
    </source>
</evidence>
<dbReference type="Pfam" id="PF13037">
    <property type="entry name" value="DUF3898"/>
    <property type="match status" value="1"/>
</dbReference>
<dbReference type="InterPro" id="IPR025012">
    <property type="entry name" value="DUF3898"/>
</dbReference>
<organism evidence="2 3">
    <name type="scientific">Bacillus thuringiensis</name>
    <dbReference type="NCBI Taxonomy" id="1428"/>
    <lineage>
        <taxon>Bacteria</taxon>
        <taxon>Bacillati</taxon>
        <taxon>Bacillota</taxon>
        <taxon>Bacilli</taxon>
        <taxon>Bacillales</taxon>
        <taxon>Bacillaceae</taxon>
        <taxon>Bacillus</taxon>
        <taxon>Bacillus cereus group</taxon>
    </lineage>
</organism>
<evidence type="ECO:0000313" key="3">
    <source>
        <dbReference type="Proteomes" id="UP000225910"/>
    </source>
</evidence>
<feature type="domain" description="DUF3898" evidence="1">
    <location>
        <begin position="79"/>
        <end position="168"/>
    </location>
</feature>
<dbReference type="EMBL" id="NVCU01000343">
    <property type="protein sequence ID" value="PFT78152.1"/>
    <property type="molecule type" value="Genomic_DNA"/>
</dbReference>
<dbReference type="Proteomes" id="UP000225910">
    <property type="component" value="Unassembled WGS sequence"/>
</dbReference>